<reference evidence="1" key="1">
    <citation type="submission" date="2018-11" db="EMBL/GenBank/DDBJ databases">
        <authorList>
            <consortium name="Genoscope - CEA"/>
            <person name="William W."/>
        </authorList>
    </citation>
    <scope>NUCLEOTIDE SEQUENCE [LARGE SCALE GENOMIC DNA]</scope>
    <source>
        <strain evidence="1">T9AD</strain>
    </source>
</reference>
<accession>A0A653B6N3</accession>
<name>A0A653B6N3_ECTOL</name>
<gene>
    <name evidence="1" type="ORF">POT9AD_3367</name>
</gene>
<protein>
    <submittedName>
        <fullName evidence="1">Uncharacterized protein</fullName>
    </submittedName>
</protein>
<evidence type="ECO:0000313" key="1">
    <source>
        <dbReference type="EMBL" id="VDN64342.1"/>
    </source>
</evidence>
<dbReference type="EMBL" id="LR130779">
    <property type="protein sequence ID" value="VDN64342.1"/>
    <property type="molecule type" value="Genomic_DNA"/>
</dbReference>
<dbReference type="AlphaFoldDB" id="A0A653B6N3"/>
<sequence length="135" mass="14310">MGIIVMRLPYLLLAALLAPAALAQPLAPLPSAAQGEGYAVLIVSRERLEVATTCEVALYLHDQMAARLHQGQSVAFNLPPGKVSLRLGLTGTGPCQDGIAQLQGQSLELYAGEVRRYRIAMDNAGLRLHAAPALN</sequence>
<organism evidence="1">
    <name type="scientific">Ectopseudomonas oleovorans</name>
    <name type="common">Pseudomonas oleovorans</name>
    <dbReference type="NCBI Taxonomy" id="301"/>
    <lineage>
        <taxon>Bacteria</taxon>
        <taxon>Pseudomonadati</taxon>
        <taxon>Pseudomonadota</taxon>
        <taxon>Gammaproteobacteria</taxon>
        <taxon>Pseudomonadales</taxon>
        <taxon>Pseudomonadaceae</taxon>
        <taxon>Ectopseudomonas</taxon>
    </lineage>
</organism>
<proteinExistence type="predicted"/>